<comment type="caution">
    <text evidence="1">The sequence shown here is derived from an EMBL/GenBank/DDBJ whole genome shotgun (WGS) entry which is preliminary data.</text>
</comment>
<evidence type="ECO:0000313" key="2">
    <source>
        <dbReference type="Proteomes" id="UP001165270"/>
    </source>
</evidence>
<dbReference type="RefSeq" id="WP_242713782.1">
    <property type="nucleotide sequence ID" value="NZ_JALDAX010000036.1"/>
</dbReference>
<name>A0ABS9XWL8_9ACTN</name>
<keyword evidence="2" id="KW-1185">Reference proteome</keyword>
<dbReference type="Proteomes" id="UP001165270">
    <property type="component" value="Unassembled WGS sequence"/>
</dbReference>
<gene>
    <name evidence="1" type="ORF">MQN93_42895</name>
</gene>
<dbReference type="EMBL" id="JALDAX010000036">
    <property type="protein sequence ID" value="MCI3246451.1"/>
    <property type="molecule type" value="Genomic_DNA"/>
</dbReference>
<accession>A0ABS9XWL8</accession>
<protein>
    <recommendedName>
        <fullName evidence="3">GIY-YIG nuclease family protein</fullName>
    </recommendedName>
</protein>
<proteinExistence type="predicted"/>
<evidence type="ECO:0008006" key="3">
    <source>
        <dbReference type="Google" id="ProtNLM"/>
    </source>
</evidence>
<sequence>MSASLPGPRTPEDAPPLPGPVLQRVHIPLLARALGSYSAADPVWFRVDTVRAFFPGLYLVVDAQGRIVWLGMAAGFLGVTGRIVQHRTEPWKRRVFDRVFVAEAREEITRPALEAAEGWAADALNLRTWMPYRTWPASTNWGALVSSRS</sequence>
<organism evidence="1 2">
    <name type="scientific">Streptomyces spinosisporus</name>
    <dbReference type="NCBI Taxonomy" id="2927582"/>
    <lineage>
        <taxon>Bacteria</taxon>
        <taxon>Bacillati</taxon>
        <taxon>Actinomycetota</taxon>
        <taxon>Actinomycetes</taxon>
        <taxon>Kitasatosporales</taxon>
        <taxon>Streptomycetaceae</taxon>
        <taxon>Streptomyces</taxon>
    </lineage>
</organism>
<reference evidence="1" key="1">
    <citation type="submission" date="2022-03" db="EMBL/GenBank/DDBJ databases">
        <title>Streptomyces 7R015 and 7R016 isolated from Barleria lupulina in Thailand.</title>
        <authorList>
            <person name="Kanchanasin P."/>
            <person name="Phongsopitanun W."/>
            <person name="Tanasupawat S."/>
        </authorList>
    </citation>
    <scope>NUCLEOTIDE SEQUENCE</scope>
    <source>
        <strain evidence="1">7R016</strain>
    </source>
</reference>
<evidence type="ECO:0000313" key="1">
    <source>
        <dbReference type="EMBL" id="MCI3246451.1"/>
    </source>
</evidence>